<keyword evidence="5" id="KW-0539">Nucleus</keyword>
<dbReference type="GO" id="GO:0008270">
    <property type="term" value="F:zinc ion binding"/>
    <property type="evidence" value="ECO:0007669"/>
    <property type="project" value="InterPro"/>
</dbReference>
<evidence type="ECO:0000256" key="5">
    <source>
        <dbReference type="ARBA" id="ARBA00023242"/>
    </source>
</evidence>
<evidence type="ECO:0000256" key="3">
    <source>
        <dbReference type="ARBA" id="ARBA00023125"/>
    </source>
</evidence>
<dbReference type="EMBL" id="LFMY01000001">
    <property type="protein sequence ID" value="OKL64020.1"/>
    <property type="molecule type" value="Genomic_DNA"/>
</dbReference>
<dbReference type="GO" id="GO:0003677">
    <property type="term" value="F:DNA binding"/>
    <property type="evidence" value="ECO:0007669"/>
    <property type="project" value="UniProtKB-KW"/>
</dbReference>
<evidence type="ECO:0000256" key="4">
    <source>
        <dbReference type="ARBA" id="ARBA00023163"/>
    </source>
</evidence>
<dbReference type="Pfam" id="PF00172">
    <property type="entry name" value="Zn_clus"/>
    <property type="match status" value="1"/>
</dbReference>
<evidence type="ECO:0000256" key="1">
    <source>
        <dbReference type="ARBA" id="ARBA00004123"/>
    </source>
</evidence>
<keyword evidence="10" id="KW-1185">Reference proteome</keyword>
<keyword evidence="3" id="KW-0238">DNA-binding</keyword>
<dbReference type="SMART" id="SM00066">
    <property type="entry name" value="GAL4"/>
    <property type="match status" value="1"/>
</dbReference>
<dbReference type="AlphaFoldDB" id="A0A225ASR3"/>
<sequence length="322" mass="36170">MEPPTPRTETESIGPSTYPNTSTNNNHNRLQQSCTRCRERKIKCDRNSPCRACVARNCQDECEYVRTNEDRYHISKAKEIEGLRRELKHLKRRLADVEAQDRPKQHGNTAASDAFEADYQYAGRFQKRRIENRDENEEWNRGYASRGIYDSGGSVQNGFITPDYNGFESANLDETTATADMAFKGYQSVPHIAKSEPSPIHNYNHTISTTLHSQLQQHPQPDFWRGKHAVLETIYQIICDCDDFWVPSIIEIVRSSLSPEEALLAIQRMLLDNHAFVMADDIGTLESLSSSIPASFVGGGGVDMSFTGCVSPSDQSPSSGEG</sequence>
<dbReference type="RefSeq" id="XP_020124141.1">
    <property type="nucleotide sequence ID" value="XM_020260026.1"/>
</dbReference>
<keyword evidence="4" id="KW-0804">Transcription</keyword>
<keyword evidence="6" id="KW-0175">Coiled coil</keyword>
<dbReference type="GO" id="GO:0000981">
    <property type="term" value="F:DNA-binding transcription factor activity, RNA polymerase II-specific"/>
    <property type="evidence" value="ECO:0007669"/>
    <property type="project" value="InterPro"/>
</dbReference>
<dbReference type="InterPro" id="IPR050613">
    <property type="entry name" value="Sec_Metabolite_Reg"/>
</dbReference>
<proteinExistence type="predicted"/>
<dbReference type="InterPro" id="IPR036864">
    <property type="entry name" value="Zn2-C6_fun-type_DNA-bd_sf"/>
</dbReference>
<dbReference type="PANTHER" id="PTHR31001:SF89">
    <property type="entry name" value="ZN(2)-C6 FUNGAL-TYPE DOMAIN-CONTAINING PROTEIN"/>
    <property type="match status" value="1"/>
</dbReference>
<comment type="subcellular location">
    <subcellularLocation>
        <location evidence="1">Nucleus</location>
    </subcellularLocation>
</comment>
<evidence type="ECO:0000256" key="6">
    <source>
        <dbReference type="SAM" id="Coils"/>
    </source>
</evidence>
<evidence type="ECO:0000256" key="2">
    <source>
        <dbReference type="ARBA" id="ARBA00023015"/>
    </source>
</evidence>
<name>A0A225ASR3_TALAT</name>
<gene>
    <name evidence="9" type="ORF">UA08_00241</name>
</gene>
<reference evidence="9 10" key="1">
    <citation type="submission" date="2015-06" db="EMBL/GenBank/DDBJ databases">
        <title>Talaromyces atroroseus IBT 11181 draft genome.</title>
        <authorList>
            <person name="Rasmussen K.B."/>
            <person name="Rasmussen S."/>
            <person name="Petersen B."/>
            <person name="Sicheritz-Ponten T."/>
            <person name="Mortensen U.H."/>
            <person name="Thrane U."/>
        </authorList>
    </citation>
    <scope>NUCLEOTIDE SEQUENCE [LARGE SCALE GENOMIC DNA]</scope>
    <source>
        <strain evidence="9 10">IBT 11181</strain>
    </source>
</reference>
<protein>
    <recommendedName>
        <fullName evidence="8">Zn(2)-C6 fungal-type domain-containing protein</fullName>
    </recommendedName>
</protein>
<feature type="region of interest" description="Disordered" evidence="7">
    <location>
        <begin position="1"/>
        <end position="29"/>
    </location>
</feature>
<dbReference type="Gene3D" id="4.10.240.10">
    <property type="entry name" value="Zn(2)-C6 fungal-type DNA-binding domain"/>
    <property type="match status" value="1"/>
</dbReference>
<feature type="domain" description="Zn(2)-C6 fungal-type" evidence="8">
    <location>
        <begin position="33"/>
        <end position="64"/>
    </location>
</feature>
<dbReference type="Proteomes" id="UP000214365">
    <property type="component" value="Unassembled WGS sequence"/>
</dbReference>
<feature type="coiled-coil region" evidence="6">
    <location>
        <begin position="73"/>
        <end position="100"/>
    </location>
</feature>
<accession>A0A225ASR3</accession>
<dbReference type="STRING" id="1441469.A0A225ASR3"/>
<evidence type="ECO:0000256" key="7">
    <source>
        <dbReference type="SAM" id="MobiDB-lite"/>
    </source>
</evidence>
<keyword evidence="2" id="KW-0805">Transcription regulation</keyword>
<dbReference type="SUPFAM" id="SSF57701">
    <property type="entry name" value="Zn2/Cys6 DNA-binding domain"/>
    <property type="match status" value="1"/>
</dbReference>
<organism evidence="9 10">
    <name type="scientific">Talaromyces atroroseus</name>
    <dbReference type="NCBI Taxonomy" id="1441469"/>
    <lineage>
        <taxon>Eukaryota</taxon>
        <taxon>Fungi</taxon>
        <taxon>Dikarya</taxon>
        <taxon>Ascomycota</taxon>
        <taxon>Pezizomycotina</taxon>
        <taxon>Eurotiomycetes</taxon>
        <taxon>Eurotiomycetidae</taxon>
        <taxon>Eurotiales</taxon>
        <taxon>Trichocomaceae</taxon>
        <taxon>Talaromyces</taxon>
        <taxon>Talaromyces sect. Trachyspermi</taxon>
    </lineage>
</organism>
<comment type="caution">
    <text evidence="9">The sequence shown here is derived from an EMBL/GenBank/DDBJ whole genome shotgun (WGS) entry which is preliminary data.</text>
</comment>
<dbReference type="GeneID" id="30999996"/>
<dbReference type="CDD" id="cd00067">
    <property type="entry name" value="GAL4"/>
    <property type="match status" value="1"/>
</dbReference>
<dbReference type="PROSITE" id="PS50048">
    <property type="entry name" value="ZN2_CY6_FUNGAL_2"/>
    <property type="match status" value="1"/>
</dbReference>
<dbReference type="PANTHER" id="PTHR31001">
    <property type="entry name" value="UNCHARACTERIZED TRANSCRIPTIONAL REGULATORY PROTEIN"/>
    <property type="match status" value="1"/>
</dbReference>
<dbReference type="InterPro" id="IPR001138">
    <property type="entry name" value="Zn2Cys6_DnaBD"/>
</dbReference>
<evidence type="ECO:0000259" key="8">
    <source>
        <dbReference type="PROSITE" id="PS50048"/>
    </source>
</evidence>
<evidence type="ECO:0000313" key="9">
    <source>
        <dbReference type="EMBL" id="OKL64020.1"/>
    </source>
</evidence>
<dbReference type="OrthoDB" id="4159781at2759"/>
<evidence type="ECO:0000313" key="10">
    <source>
        <dbReference type="Proteomes" id="UP000214365"/>
    </source>
</evidence>
<feature type="compositionally biased region" description="Low complexity" evidence="7">
    <location>
        <begin position="15"/>
        <end position="28"/>
    </location>
</feature>
<dbReference type="GO" id="GO:0005634">
    <property type="term" value="C:nucleus"/>
    <property type="evidence" value="ECO:0007669"/>
    <property type="project" value="UniProtKB-SubCell"/>
</dbReference>
<dbReference type="PROSITE" id="PS00463">
    <property type="entry name" value="ZN2_CY6_FUNGAL_1"/>
    <property type="match status" value="1"/>
</dbReference>